<dbReference type="GO" id="GO:0003676">
    <property type="term" value="F:nucleic acid binding"/>
    <property type="evidence" value="ECO:0007669"/>
    <property type="project" value="InterPro"/>
</dbReference>
<keyword evidence="7" id="KW-0239">DNA-directed DNA polymerase</keyword>
<dbReference type="PANTHER" id="PTHR32294">
    <property type="entry name" value="DNA POLYMERASE III SUBUNIT ALPHA"/>
    <property type="match status" value="1"/>
</dbReference>
<dbReference type="EMBL" id="RCCJ01000001">
    <property type="protein sequence ID" value="RLJ70625.1"/>
    <property type="molecule type" value="Genomic_DNA"/>
</dbReference>
<dbReference type="Pfam" id="PF01336">
    <property type="entry name" value="tRNA_anti-codon"/>
    <property type="match status" value="1"/>
</dbReference>
<reference evidence="10 11" key="1">
    <citation type="submission" date="2018-10" db="EMBL/GenBank/DDBJ databases">
        <title>Genomic Encyclopedia of Archaeal and Bacterial Type Strains, Phase II (KMG-II): from individual species to whole genera.</title>
        <authorList>
            <person name="Goeker M."/>
        </authorList>
    </citation>
    <scope>NUCLEOTIDE SEQUENCE [LARGE SCALE GENOMIC DNA]</scope>
    <source>
        <strain evidence="10 11">DSM 16510</strain>
    </source>
</reference>
<dbReference type="GO" id="GO:0005737">
    <property type="term" value="C:cytoplasm"/>
    <property type="evidence" value="ECO:0007669"/>
    <property type="project" value="UniProtKB-SubCell"/>
</dbReference>
<keyword evidence="5" id="KW-0548">Nucleotidyltransferase</keyword>
<dbReference type="Proteomes" id="UP000267841">
    <property type="component" value="Unassembled WGS sequence"/>
</dbReference>
<keyword evidence="4" id="KW-0808">Transferase</keyword>
<dbReference type="SUPFAM" id="SSF50249">
    <property type="entry name" value="Nucleic acid-binding proteins"/>
    <property type="match status" value="1"/>
</dbReference>
<proteinExistence type="predicted"/>
<dbReference type="CDD" id="cd04485">
    <property type="entry name" value="DnaE_OBF"/>
    <property type="match status" value="1"/>
</dbReference>
<protein>
    <recommendedName>
        <fullName evidence="3">DNA polymerase III subunit alpha</fullName>
        <ecNumber evidence="2">2.7.7.7</ecNumber>
    </recommendedName>
</protein>
<dbReference type="InterPro" id="IPR011708">
    <property type="entry name" value="DNA_pol3_alpha_NTPase_dom"/>
</dbReference>
<dbReference type="Pfam" id="PF14579">
    <property type="entry name" value="HHH_6"/>
    <property type="match status" value="1"/>
</dbReference>
<dbReference type="Gene3D" id="2.40.50.140">
    <property type="entry name" value="Nucleic acid-binding proteins"/>
    <property type="match status" value="1"/>
</dbReference>
<comment type="caution">
    <text evidence="10">The sequence shown here is derived from an EMBL/GenBank/DDBJ whole genome shotgun (WGS) entry which is preliminary data.</text>
</comment>
<dbReference type="InterPro" id="IPR004013">
    <property type="entry name" value="PHP_dom"/>
</dbReference>
<evidence type="ECO:0000256" key="8">
    <source>
        <dbReference type="ARBA" id="ARBA00049244"/>
    </source>
</evidence>
<dbReference type="SMART" id="SM00481">
    <property type="entry name" value="POLIIIAc"/>
    <property type="match status" value="1"/>
</dbReference>
<dbReference type="GO" id="GO:0006260">
    <property type="term" value="P:DNA replication"/>
    <property type="evidence" value="ECO:0007669"/>
    <property type="project" value="UniProtKB-KW"/>
</dbReference>
<feature type="domain" description="Polymerase/histidinol phosphatase N-terminal" evidence="9">
    <location>
        <begin position="12"/>
        <end position="79"/>
    </location>
</feature>
<name>A0A497XNV2_9AQUI</name>
<sequence>MKVMKEGVKDFVHLHLHTQFSLLDGAIKIGDLVRKAKEFGYKAVGVSDHGNLFGSYQFYKALKSEGIKPIIGMEAYFTTGSRFDRKSKGSEDNITDKYNHHLILIAKNDTGLKNLFKLSTLAYKEGFYYKPRIDYELLEKYGEGLIALTACLKGVPTYYASINETEKAREWVRKFKDIFGEDLYLELQSNDLDEQAVANRNLIDIAKKYGVKLIATNDSHYLNPEDKEAHTVLMAIQMKRTIHDITRGGFRCANDGLHFASPEEVWRKFEGKFDGWEKALLNTLEVMEKTSDSFEFFENNSYLLPEYSVPKDTTLEEHLKELAVKGLKQRIARGQAKNSKEYWERLEYELDVINRIGFAGYFLIVQDFINWAKTNGIPVGPGRGSAAGSLVAYAVGITDVDPIKHGLLFERFLNPERVSMPDIDVDFCQDNRDRVIEYVKEKYGRENVAQIITYNVMKAKQTLRDVARALGLPYSTADQLAKLIPQGDVQGTWLSLEEMYQTPIEVLKERYGVHRGDIEDNANKFRKLCKENPEIEKLVQIALRLEGLTRHTSLHAAGVVIAPKPLDELVPLFYDRDGAVATQYDMTKLEDMGLLKMDFLGLKTLTELKGMRDLVEARKGVRVDFLTLPMDDPKVFELLQEGNTTGVFQLESRGMKELLKRLKPDSFEDIVAVLALYRPGPLKSGLVDRYINRKHGKEAVEYIFPELEEVLRETYGVIVYQEQVMKMSQILAGFTPGEADTLRKAIGKKKKDLMEQMREKFIKGAVDRGFPENKITKLWEDIEKFASYSFNKSHSVAYGYISYWTAYMKAHHPAEFFAVKLTTEKNDNKFINLIKDAKLMGFEILPPDVNRSDVGFKIEGDKKIRFGIGRVKGVGEEAARSIVDARDRGEFRGIQDFVRRVDGRKVNKKVLECLVKAGAFDFTGSRREELLERLSSGKSTANLAQNALFGGAQKRKKTDINDILRMEKEVIGFYISGHPLDKYDSLLATKYTPIEEIETAGKGSTLTIAGVISNLQVKKTKNGNYMAIFNLIDRSGVCEVIVFPDAYEEFKERIKEDKVVIIKGYSDEDEETESLKFIAQEVLLPEELTRNGNGYITLILRREDALNGKMEKLKELLERFSNPEGLQVVFEIKGKDFHAVLHLPPDYRINPSPEFINFLTKKLKIKVVV</sequence>
<dbReference type="Pfam" id="PF07733">
    <property type="entry name" value="DNA_pol3_alpha"/>
    <property type="match status" value="1"/>
</dbReference>
<dbReference type="CDD" id="cd12113">
    <property type="entry name" value="PHP_PolIIIA_DnaE3"/>
    <property type="match status" value="1"/>
</dbReference>
<dbReference type="GO" id="GO:0008408">
    <property type="term" value="F:3'-5' exonuclease activity"/>
    <property type="evidence" value="ECO:0007669"/>
    <property type="project" value="InterPro"/>
</dbReference>
<dbReference type="InterPro" id="IPR041931">
    <property type="entry name" value="DNA_pol3_alpha_thumb_dom"/>
</dbReference>
<accession>A0A497XNV2</accession>
<evidence type="ECO:0000256" key="6">
    <source>
        <dbReference type="ARBA" id="ARBA00022705"/>
    </source>
</evidence>
<dbReference type="InterPro" id="IPR040982">
    <property type="entry name" value="DNA_pol3_finger"/>
</dbReference>
<dbReference type="InterPro" id="IPR016195">
    <property type="entry name" value="Pol/histidinol_Pase-like"/>
</dbReference>
<evidence type="ECO:0000256" key="4">
    <source>
        <dbReference type="ARBA" id="ARBA00022679"/>
    </source>
</evidence>
<dbReference type="InterPro" id="IPR012340">
    <property type="entry name" value="NA-bd_OB-fold"/>
</dbReference>
<dbReference type="InterPro" id="IPR004365">
    <property type="entry name" value="NA-bd_OB_tRNA"/>
</dbReference>
<dbReference type="NCBIfam" id="TIGR00594">
    <property type="entry name" value="polc"/>
    <property type="match status" value="1"/>
</dbReference>
<dbReference type="Pfam" id="PF02811">
    <property type="entry name" value="PHP"/>
    <property type="match status" value="1"/>
</dbReference>
<dbReference type="PANTHER" id="PTHR32294:SF0">
    <property type="entry name" value="DNA POLYMERASE III SUBUNIT ALPHA"/>
    <property type="match status" value="1"/>
</dbReference>
<gene>
    <name evidence="10" type="ORF">BCF55_0902</name>
</gene>
<dbReference type="AlphaFoldDB" id="A0A497XNV2"/>
<comment type="catalytic activity">
    <reaction evidence="8">
        <text>DNA(n) + a 2'-deoxyribonucleoside 5'-triphosphate = DNA(n+1) + diphosphate</text>
        <dbReference type="Rhea" id="RHEA:22508"/>
        <dbReference type="Rhea" id="RHEA-COMP:17339"/>
        <dbReference type="Rhea" id="RHEA-COMP:17340"/>
        <dbReference type="ChEBI" id="CHEBI:33019"/>
        <dbReference type="ChEBI" id="CHEBI:61560"/>
        <dbReference type="ChEBI" id="CHEBI:173112"/>
        <dbReference type="EC" id="2.7.7.7"/>
    </reaction>
</comment>
<dbReference type="Gene3D" id="1.10.10.1600">
    <property type="entry name" value="Bacterial DNA polymerase III alpha subunit, thumb domain"/>
    <property type="match status" value="1"/>
</dbReference>
<dbReference type="GO" id="GO:0003887">
    <property type="term" value="F:DNA-directed DNA polymerase activity"/>
    <property type="evidence" value="ECO:0007669"/>
    <property type="project" value="UniProtKB-KW"/>
</dbReference>
<comment type="subcellular location">
    <subcellularLocation>
        <location evidence="1">Cytoplasm</location>
    </subcellularLocation>
</comment>
<evidence type="ECO:0000256" key="7">
    <source>
        <dbReference type="ARBA" id="ARBA00022932"/>
    </source>
</evidence>
<keyword evidence="11" id="KW-1185">Reference proteome</keyword>
<evidence type="ECO:0000256" key="5">
    <source>
        <dbReference type="ARBA" id="ARBA00022695"/>
    </source>
</evidence>
<evidence type="ECO:0000256" key="3">
    <source>
        <dbReference type="ARBA" id="ARBA00019114"/>
    </source>
</evidence>
<dbReference type="InterPro" id="IPR029460">
    <property type="entry name" value="DNAPol_HHH"/>
</dbReference>
<dbReference type="InterPro" id="IPR003141">
    <property type="entry name" value="Pol/His_phosphatase_N"/>
</dbReference>
<keyword evidence="6" id="KW-0235">DNA replication</keyword>
<evidence type="ECO:0000313" key="11">
    <source>
        <dbReference type="Proteomes" id="UP000267841"/>
    </source>
</evidence>
<dbReference type="Gene3D" id="1.10.150.870">
    <property type="match status" value="1"/>
</dbReference>
<dbReference type="SUPFAM" id="SSF89550">
    <property type="entry name" value="PHP domain-like"/>
    <property type="match status" value="1"/>
</dbReference>
<evidence type="ECO:0000256" key="1">
    <source>
        <dbReference type="ARBA" id="ARBA00004496"/>
    </source>
</evidence>
<dbReference type="NCBIfam" id="NF004226">
    <property type="entry name" value="PRK05673.1"/>
    <property type="match status" value="1"/>
</dbReference>
<dbReference type="Gene3D" id="3.20.20.140">
    <property type="entry name" value="Metal-dependent hydrolases"/>
    <property type="match status" value="1"/>
</dbReference>
<evidence type="ECO:0000259" key="9">
    <source>
        <dbReference type="SMART" id="SM00481"/>
    </source>
</evidence>
<dbReference type="InterPro" id="IPR004805">
    <property type="entry name" value="DnaE2/DnaE/PolC"/>
</dbReference>
<evidence type="ECO:0000256" key="2">
    <source>
        <dbReference type="ARBA" id="ARBA00012417"/>
    </source>
</evidence>
<dbReference type="Pfam" id="PF17657">
    <property type="entry name" value="DNA_pol3_finger"/>
    <property type="match status" value="1"/>
</dbReference>
<organism evidence="10 11">
    <name type="scientific">Hydrogenivirga caldilitoris</name>
    <dbReference type="NCBI Taxonomy" id="246264"/>
    <lineage>
        <taxon>Bacteria</taxon>
        <taxon>Pseudomonadati</taxon>
        <taxon>Aquificota</taxon>
        <taxon>Aquificia</taxon>
        <taxon>Aquificales</taxon>
        <taxon>Aquificaceae</taxon>
        <taxon>Hydrogenivirga</taxon>
    </lineage>
</organism>
<evidence type="ECO:0000313" key="10">
    <source>
        <dbReference type="EMBL" id="RLJ70625.1"/>
    </source>
</evidence>
<dbReference type="EC" id="2.7.7.7" evidence="2"/>